<protein>
    <recommendedName>
        <fullName evidence="4">FAD-binding domain-containing protein</fullName>
    </recommendedName>
</protein>
<dbReference type="GO" id="GO:0071949">
    <property type="term" value="F:FAD binding"/>
    <property type="evidence" value="ECO:0007669"/>
    <property type="project" value="InterPro"/>
</dbReference>
<dbReference type="SUPFAM" id="SSF51905">
    <property type="entry name" value="FAD/NAD(P)-binding domain"/>
    <property type="match status" value="1"/>
</dbReference>
<dbReference type="Gene3D" id="3.50.50.60">
    <property type="entry name" value="FAD/NAD(P)-binding domain"/>
    <property type="match status" value="1"/>
</dbReference>
<feature type="region of interest" description="Disordered" evidence="3">
    <location>
        <begin position="241"/>
        <end position="276"/>
    </location>
</feature>
<dbReference type="PANTHER" id="PTHR13789">
    <property type="entry name" value="MONOOXYGENASE"/>
    <property type="match status" value="1"/>
</dbReference>
<dbReference type="Proteomes" id="UP000294947">
    <property type="component" value="Unassembled WGS sequence"/>
</dbReference>
<dbReference type="InterPro" id="IPR036188">
    <property type="entry name" value="FAD/NAD-bd_sf"/>
</dbReference>
<evidence type="ECO:0000313" key="6">
    <source>
        <dbReference type="Proteomes" id="UP000294947"/>
    </source>
</evidence>
<reference evidence="5 6" key="1">
    <citation type="submission" date="2019-03" db="EMBL/GenBank/DDBJ databases">
        <title>Draft genome sequences of novel Actinobacteria.</title>
        <authorList>
            <person name="Sahin N."/>
            <person name="Ay H."/>
            <person name="Saygin H."/>
        </authorList>
    </citation>
    <scope>NUCLEOTIDE SEQUENCE [LARGE SCALE GENOMIC DNA]</scope>
    <source>
        <strain evidence="5 6">7K502</strain>
    </source>
</reference>
<dbReference type="OrthoDB" id="4568714at2"/>
<organism evidence="5 6">
    <name type="scientific">Saccharopolyspora elongata</name>
    <dbReference type="NCBI Taxonomy" id="2530387"/>
    <lineage>
        <taxon>Bacteria</taxon>
        <taxon>Bacillati</taxon>
        <taxon>Actinomycetota</taxon>
        <taxon>Actinomycetes</taxon>
        <taxon>Pseudonocardiales</taxon>
        <taxon>Pseudonocardiaceae</taxon>
        <taxon>Saccharopolyspora</taxon>
    </lineage>
</organism>
<keyword evidence="1" id="KW-0560">Oxidoreductase</keyword>
<evidence type="ECO:0000256" key="2">
    <source>
        <dbReference type="ARBA" id="ARBA00023033"/>
    </source>
</evidence>
<keyword evidence="6" id="KW-1185">Reference proteome</keyword>
<dbReference type="InterPro" id="IPR050493">
    <property type="entry name" value="FAD-dep_Monooxygenase_BioMet"/>
</dbReference>
<keyword evidence="2" id="KW-0503">Monooxygenase</keyword>
<dbReference type="InterPro" id="IPR002938">
    <property type="entry name" value="FAD-bd"/>
</dbReference>
<accession>A0A4R4Y5N7</accession>
<proteinExistence type="predicted"/>
<dbReference type="EMBL" id="SMKW01000081">
    <property type="protein sequence ID" value="TDD38944.1"/>
    <property type="molecule type" value="Genomic_DNA"/>
</dbReference>
<dbReference type="PANTHER" id="PTHR13789:SF309">
    <property type="entry name" value="PUTATIVE (AFU_ORTHOLOGUE AFUA_6G14510)-RELATED"/>
    <property type="match status" value="1"/>
</dbReference>
<evidence type="ECO:0000313" key="5">
    <source>
        <dbReference type="EMBL" id="TDD38944.1"/>
    </source>
</evidence>
<dbReference type="AlphaFoldDB" id="A0A4R4Y5N7"/>
<evidence type="ECO:0000256" key="1">
    <source>
        <dbReference type="ARBA" id="ARBA00023002"/>
    </source>
</evidence>
<feature type="domain" description="FAD-binding" evidence="4">
    <location>
        <begin position="2"/>
        <end position="159"/>
    </location>
</feature>
<evidence type="ECO:0000256" key="3">
    <source>
        <dbReference type="SAM" id="MobiDB-lite"/>
    </source>
</evidence>
<name>A0A4R4Y5N7_9PSEU</name>
<comment type="caution">
    <text evidence="5">The sequence shown here is derived from an EMBL/GenBank/DDBJ whole genome shotgun (WGS) entry which is preliminary data.</text>
</comment>
<dbReference type="RefSeq" id="WP_132493494.1">
    <property type="nucleotide sequence ID" value="NZ_SMKW01000081.1"/>
</dbReference>
<sequence length="276" mass="29111">MDLVVGADGIGSTTRRSIWGPQPAPRYAGYSTWRMIVATRPVGEAAETWGRGERFGYSPLPDGRTYCYAMVNAPQSRGGGLTELRERFRDWHTPIPALLDGAQEADVLHHDTYELPDLDTYVAGKVALLGDAAHAMTPNLGQGACLALEDAVVLASAVAGGRWGRSSAGRPDRARNALVPWPAGHGTSVSSRFRHQSPGCWLPRYCVAARGRRTDASTAPGRAAGQGWVLTDVSAGLGCSTQGSASPCGPAASHVPYRPASEPDLPSGRPPLTSRG</sequence>
<dbReference type="Pfam" id="PF01494">
    <property type="entry name" value="FAD_binding_3"/>
    <property type="match status" value="1"/>
</dbReference>
<gene>
    <name evidence="5" type="ORF">E1288_37825</name>
</gene>
<dbReference type="GO" id="GO:0004497">
    <property type="term" value="F:monooxygenase activity"/>
    <property type="evidence" value="ECO:0007669"/>
    <property type="project" value="UniProtKB-KW"/>
</dbReference>
<evidence type="ECO:0000259" key="4">
    <source>
        <dbReference type="Pfam" id="PF01494"/>
    </source>
</evidence>